<keyword evidence="4" id="KW-0540">Nuclease</keyword>
<sequence>MPPCLTFINLKKAFDSVETEAVMEVLDNRGVPIQYIKMGIVCLIHAQRNEHIRVHQLRLSVSGNKHEERPDPRAGQEETSDLERKSIEDVMKKNILLRAHLLNTALSALTYAPETWALRNQEENAEYRKEDPLGGSGTEKWKNYWRSLDQFEDQRESSLTARFQKRRHGIHHQPKPELAGLKDDECRKKFHQRKRKREGDADSFTKCIGCCKGNASGVTRTTGDFCPQKRLRKKSLPEWRFKWEDKNMAVVNNPREVVAMLDCIDSMVDVLEYLHESGRKRRTYVRPEHVPFLETRFRDFDEYLSSQTPESFLQYTRLYPEEFEQLFEHLGGRLHHASTHAAPIGARQRLCIYLRFVGNGFNFTNLSEEFSCGKATVSAIVSEVMEAIIESETHNAFPPITRQYLEKVAEKTQELYDYPRAVGFLDGRHVAIKKPNGGIEEYLNYKNFQSIVLLAICDADYRFLLFDVGLPGNLGDASVFRSSSIFTFFNECDDLFPETADLGSVGPVQYHILTDDGLGQGVRYIEPFPGRSADTGSKQRFNKKHGCARRVIDIAFEMLQRRFAVLQKPLQLEPNRGGRLVTSLLILHNLVAYKQDVAAYVERYPAPTETLVGLQPIPQARGPERARLARERIVQHYDNLYGVLM</sequence>
<dbReference type="Pfam" id="PF13359">
    <property type="entry name" value="DDE_Tnp_4"/>
    <property type="match status" value="1"/>
</dbReference>
<evidence type="ECO:0000256" key="8">
    <source>
        <dbReference type="SAM" id="MobiDB-lite"/>
    </source>
</evidence>
<gene>
    <name evidence="10" type="primary">Necator_chrIV.g15698</name>
    <name evidence="10" type="ORF">RB195_002403</name>
</gene>
<feature type="region of interest" description="Disordered" evidence="8">
    <location>
        <begin position="63"/>
        <end position="84"/>
    </location>
</feature>
<evidence type="ECO:0000256" key="3">
    <source>
        <dbReference type="ARBA" id="ARBA00006958"/>
    </source>
</evidence>
<evidence type="ECO:0000313" key="10">
    <source>
        <dbReference type="EMBL" id="KAK6750406.1"/>
    </source>
</evidence>
<evidence type="ECO:0000256" key="6">
    <source>
        <dbReference type="ARBA" id="ARBA00022801"/>
    </source>
</evidence>
<evidence type="ECO:0000259" key="9">
    <source>
        <dbReference type="Pfam" id="PF13359"/>
    </source>
</evidence>
<keyword evidence="6" id="KW-0378">Hydrolase</keyword>
<protein>
    <recommendedName>
        <fullName evidence="9">DDE Tnp4 domain-containing protein</fullName>
    </recommendedName>
</protein>
<dbReference type="PANTHER" id="PTHR22930:SF269">
    <property type="entry name" value="NUCLEASE HARBI1-LIKE PROTEIN"/>
    <property type="match status" value="1"/>
</dbReference>
<dbReference type="InterPro" id="IPR045249">
    <property type="entry name" value="HARBI1-like"/>
</dbReference>
<keyword evidence="5" id="KW-0479">Metal-binding</keyword>
<comment type="cofactor">
    <cofactor evidence="1">
        <name>a divalent metal cation</name>
        <dbReference type="ChEBI" id="CHEBI:60240"/>
    </cofactor>
</comment>
<evidence type="ECO:0000313" key="11">
    <source>
        <dbReference type="Proteomes" id="UP001303046"/>
    </source>
</evidence>
<keyword evidence="7" id="KW-0539">Nucleus</keyword>
<evidence type="ECO:0000256" key="4">
    <source>
        <dbReference type="ARBA" id="ARBA00022722"/>
    </source>
</evidence>
<dbReference type="Proteomes" id="UP001303046">
    <property type="component" value="Unassembled WGS sequence"/>
</dbReference>
<dbReference type="PANTHER" id="PTHR22930">
    <property type="match status" value="1"/>
</dbReference>
<evidence type="ECO:0000256" key="7">
    <source>
        <dbReference type="ARBA" id="ARBA00023242"/>
    </source>
</evidence>
<accession>A0ABR1DKF0</accession>
<name>A0ABR1DKF0_NECAM</name>
<evidence type="ECO:0000256" key="1">
    <source>
        <dbReference type="ARBA" id="ARBA00001968"/>
    </source>
</evidence>
<comment type="caution">
    <text evidence="10">The sequence shown here is derived from an EMBL/GenBank/DDBJ whole genome shotgun (WGS) entry which is preliminary data.</text>
</comment>
<keyword evidence="11" id="KW-1185">Reference proteome</keyword>
<evidence type="ECO:0000256" key="2">
    <source>
        <dbReference type="ARBA" id="ARBA00004123"/>
    </source>
</evidence>
<dbReference type="EMBL" id="JAVFWL010000004">
    <property type="protein sequence ID" value="KAK6750406.1"/>
    <property type="molecule type" value="Genomic_DNA"/>
</dbReference>
<comment type="similarity">
    <text evidence="3">Belongs to the HARBI1 family.</text>
</comment>
<evidence type="ECO:0000256" key="5">
    <source>
        <dbReference type="ARBA" id="ARBA00022723"/>
    </source>
</evidence>
<proteinExistence type="inferred from homology"/>
<feature type="domain" description="DDE Tnp4" evidence="9">
    <location>
        <begin position="425"/>
        <end position="589"/>
    </location>
</feature>
<organism evidence="10 11">
    <name type="scientific">Necator americanus</name>
    <name type="common">Human hookworm</name>
    <dbReference type="NCBI Taxonomy" id="51031"/>
    <lineage>
        <taxon>Eukaryota</taxon>
        <taxon>Metazoa</taxon>
        <taxon>Ecdysozoa</taxon>
        <taxon>Nematoda</taxon>
        <taxon>Chromadorea</taxon>
        <taxon>Rhabditida</taxon>
        <taxon>Rhabditina</taxon>
        <taxon>Rhabditomorpha</taxon>
        <taxon>Strongyloidea</taxon>
        <taxon>Ancylostomatidae</taxon>
        <taxon>Bunostominae</taxon>
        <taxon>Necator</taxon>
    </lineage>
</organism>
<reference evidence="10 11" key="1">
    <citation type="submission" date="2023-08" db="EMBL/GenBank/DDBJ databases">
        <title>A Necator americanus chromosomal reference genome.</title>
        <authorList>
            <person name="Ilik V."/>
            <person name="Petrzelkova K.J."/>
            <person name="Pardy F."/>
            <person name="Fuh T."/>
            <person name="Niatou-Singa F.S."/>
            <person name="Gouil Q."/>
            <person name="Baker L."/>
            <person name="Ritchie M.E."/>
            <person name="Jex A.R."/>
            <person name="Gazzola D."/>
            <person name="Li H."/>
            <person name="Toshio Fujiwara R."/>
            <person name="Zhan B."/>
            <person name="Aroian R.V."/>
            <person name="Pafco B."/>
            <person name="Schwarz E.M."/>
        </authorList>
    </citation>
    <scope>NUCLEOTIDE SEQUENCE [LARGE SCALE GENOMIC DNA]</scope>
    <source>
        <strain evidence="10 11">Aroian</strain>
        <tissue evidence="10">Whole animal</tissue>
    </source>
</reference>
<dbReference type="InterPro" id="IPR027806">
    <property type="entry name" value="HARBI1_dom"/>
</dbReference>
<feature type="compositionally biased region" description="Basic and acidic residues" evidence="8">
    <location>
        <begin position="64"/>
        <end position="84"/>
    </location>
</feature>
<comment type="subcellular location">
    <subcellularLocation>
        <location evidence="2">Nucleus</location>
    </subcellularLocation>
</comment>